<feature type="coiled-coil region" evidence="1">
    <location>
        <begin position="209"/>
        <end position="397"/>
    </location>
</feature>
<proteinExistence type="predicted"/>
<dbReference type="Ensembl" id="ENSPMAT00000009772.1">
    <property type="protein sequence ID" value="ENSPMAP00000009731.1"/>
    <property type="gene ID" value="ENSPMAG00000008833.1"/>
</dbReference>
<feature type="region of interest" description="Disordered" evidence="2">
    <location>
        <begin position="1"/>
        <end position="64"/>
    </location>
</feature>
<evidence type="ECO:0008006" key="4">
    <source>
        <dbReference type="Google" id="ProtNLM"/>
    </source>
</evidence>
<dbReference type="GO" id="GO:0005794">
    <property type="term" value="C:Golgi apparatus"/>
    <property type="evidence" value="ECO:0007669"/>
    <property type="project" value="TreeGrafter"/>
</dbReference>
<sequence>NPLRKMELRIPSMESLFRTGSRDSLNRIDEESQSPTPGPELVSDIESESEEGSTMPSGGIDGLSRDEMAHRLGRMERSLAKYRGRYTELVSICKDLQRDKEKLQVVLGQNQDRALRRISELREELQMDQQAKKHLQQEFDASLEEKDQLISVLQTQVCTVHPTLCGPSVFVCVRVLLQPELAVGAVGIRQHHRDELCTGERVCTSVWELEATRERVRRQENLLKRCKETMRVQKERSTQLSAEKETLQEQLDERLQELEKLKELHTAEKTKLITQLGDAKNLIEQLEQDKGMAIAETKRQMHATLEAKEEEVGLLRSRLQDVMSEREELAEQKERADRAAFEELERTVGAAEEARRRAQAEMEERLAAVERAGEEERQSLLLELSRAKQEVVKLMKAS</sequence>
<feature type="compositionally biased region" description="Basic and acidic residues" evidence="2">
    <location>
        <begin position="20"/>
        <end position="30"/>
    </location>
</feature>
<dbReference type="PANTHER" id="PTHR19327:SF0">
    <property type="entry name" value="GOLGIN SUBFAMILY A MEMBER 4"/>
    <property type="match status" value="1"/>
</dbReference>
<accession>S4RWZ1</accession>
<evidence type="ECO:0000313" key="3">
    <source>
        <dbReference type="Ensembl" id="ENSPMAP00000009731.1"/>
    </source>
</evidence>
<dbReference type="GO" id="GO:0031267">
    <property type="term" value="F:small GTPase binding"/>
    <property type="evidence" value="ECO:0007669"/>
    <property type="project" value="TreeGrafter"/>
</dbReference>
<evidence type="ECO:0000256" key="1">
    <source>
        <dbReference type="SAM" id="Coils"/>
    </source>
</evidence>
<organism evidence="3">
    <name type="scientific">Petromyzon marinus</name>
    <name type="common">Sea lamprey</name>
    <dbReference type="NCBI Taxonomy" id="7757"/>
    <lineage>
        <taxon>Eukaryota</taxon>
        <taxon>Metazoa</taxon>
        <taxon>Chordata</taxon>
        <taxon>Craniata</taxon>
        <taxon>Vertebrata</taxon>
        <taxon>Cyclostomata</taxon>
        <taxon>Hyperoartia</taxon>
        <taxon>Petromyzontiformes</taxon>
        <taxon>Petromyzontidae</taxon>
        <taxon>Petromyzon</taxon>
    </lineage>
</organism>
<dbReference type="HOGENOM" id="CLU_659803_0_0_1"/>
<dbReference type="PANTHER" id="PTHR19327">
    <property type="entry name" value="GOLGIN"/>
    <property type="match status" value="1"/>
</dbReference>
<evidence type="ECO:0000256" key="2">
    <source>
        <dbReference type="SAM" id="MobiDB-lite"/>
    </source>
</evidence>
<feature type="coiled-coil region" evidence="1">
    <location>
        <begin position="111"/>
        <end position="138"/>
    </location>
</feature>
<name>S4RWZ1_PETMA</name>
<dbReference type="GeneTree" id="ENSGT00730000111139"/>
<reference evidence="3" key="2">
    <citation type="submission" date="2025-09" db="UniProtKB">
        <authorList>
            <consortium name="Ensembl"/>
        </authorList>
    </citation>
    <scope>IDENTIFICATION</scope>
</reference>
<keyword evidence="1" id="KW-0175">Coiled coil</keyword>
<dbReference type="GO" id="GO:0048193">
    <property type="term" value="P:Golgi vesicle transport"/>
    <property type="evidence" value="ECO:0007669"/>
    <property type="project" value="TreeGrafter"/>
</dbReference>
<reference evidence="3" key="1">
    <citation type="submission" date="2025-08" db="UniProtKB">
        <authorList>
            <consortium name="Ensembl"/>
        </authorList>
    </citation>
    <scope>IDENTIFICATION</scope>
</reference>
<dbReference type="AlphaFoldDB" id="S4RWZ1"/>
<protein>
    <recommendedName>
        <fullName evidence="4">Golgin A4</fullName>
    </recommendedName>
</protein>